<evidence type="ECO:0000313" key="17">
    <source>
        <dbReference type="Proteomes" id="UP001596116"/>
    </source>
</evidence>
<keyword evidence="5 14" id="KW-0812">Transmembrane</keyword>
<keyword evidence="4" id="KW-0997">Cell inner membrane</keyword>
<dbReference type="Proteomes" id="UP001596116">
    <property type="component" value="Unassembled WGS sequence"/>
</dbReference>
<evidence type="ECO:0000256" key="7">
    <source>
        <dbReference type="ARBA" id="ARBA00023136"/>
    </source>
</evidence>
<evidence type="ECO:0000256" key="2">
    <source>
        <dbReference type="ARBA" id="ARBA00018370"/>
    </source>
</evidence>
<feature type="transmembrane region" description="Helical" evidence="14">
    <location>
        <begin position="12"/>
        <end position="30"/>
    </location>
</feature>
<evidence type="ECO:0000256" key="13">
    <source>
        <dbReference type="ARBA" id="ARBA00042775"/>
    </source>
</evidence>
<evidence type="ECO:0000256" key="5">
    <source>
        <dbReference type="ARBA" id="ARBA00022692"/>
    </source>
</evidence>
<evidence type="ECO:0000256" key="14">
    <source>
        <dbReference type="SAM" id="Phobius"/>
    </source>
</evidence>
<dbReference type="InterPro" id="IPR046357">
    <property type="entry name" value="PPIase_dom_sf"/>
</dbReference>
<evidence type="ECO:0000256" key="3">
    <source>
        <dbReference type="ARBA" id="ARBA00022475"/>
    </source>
</evidence>
<comment type="subcellular location">
    <subcellularLocation>
        <location evidence="1">Cell inner membrane</location>
        <topology evidence="1">Single-pass type II membrane protein</topology>
        <orientation evidence="1">Periplasmic side</orientation>
    </subcellularLocation>
</comment>
<keyword evidence="3" id="KW-1003">Cell membrane</keyword>
<reference evidence="16 17" key="1">
    <citation type="submission" date="2024-09" db="EMBL/GenBank/DDBJ databases">
        <authorList>
            <person name="Zhang Z.-H."/>
        </authorList>
    </citation>
    <scope>NUCLEOTIDE SEQUENCE [LARGE SCALE GENOMIC DNA]</scope>
    <source>
        <strain evidence="16 17">HHTR114</strain>
    </source>
</reference>
<evidence type="ECO:0000256" key="11">
    <source>
        <dbReference type="ARBA" id="ARBA00038408"/>
    </source>
</evidence>
<sequence length="631" mass="69510">MLSQVRGALKGAVAWIVIILLVAAFALWQVPNASQLLANSAVTVGNESFSQRTVSSEFDQTFQRASRESGGGLTREEAVASGMARQVVDRLVTQSALDQYAQKMNLALPRSAIRDYLQESEMFQNPATGAFDRTTLENILLSNGLSVKQFETMMHDDLRRSQLVEALVSEASAPDSLMDAMVLRETERRRVAYLTVTDEMSGEAAEPTPEDLQAYYQENEEVFTAPEYRTFDLLVLRADDFREGLEASEDEMRRLYEAGKDRLYSTQETRTLYQITYETEAEAEAAVADLAQGESFESLALERGMTLDAVTFADATQSQIVDPAVGAAAFEAGVAEGAVVGPVRSLFGWTVAQVAAVTPGEERSFEDVRPELEASFLDNDVRRRMQDALDEIEEVRDTGAELAEAAEAAGYTLETFGPIDRVSFAPGGAIIDKVPGEAIAEAFQLDEGEQSEALRLATEDGYFFVSLREIIPPALKPYDYVEAEVEQRWRADERRERIENTVAAIREAVAAGDSLNDVADTYGRAPIELVIDRRFTNEVINKPFNEKIFFAKLNDLVSSTVGNNGAQVIAEVREIGFGRSAISPAEEARLAELVGMQLDQELISAFVEGIREDYGVKINQTQIDAIFSDGF</sequence>
<dbReference type="PANTHER" id="PTHR47529:SF1">
    <property type="entry name" value="PERIPLASMIC CHAPERONE PPID"/>
    <property type="match status" value="1"/>
</dbReference>
<evidence type="ECO:0000256" key="8">
    <source>
        <dbReference type="ARBA" id="ARBA00023186"/>
    </source>
</evidence>
<name>A0ABW1KXP9_9PROT</name>
<evidence type="ECO:0000256" key="12">
    <source>
        <dbReference type="ARBA" id="ARBA00040743"/>
    </source>
</evidence>
<dbReference type="InterPro" id="IPR052029">
    <property type="entry name" value="PpiD_chaperone"/>
</dbReference>
<evidence type="ECO:0000256" key="9">
    <source>
        <dbReference type="ARBA" id="ARBA00030642"/>
    </source>
</evidence>
<keyword evidence="8" id="KW-0143">Chaperone</keyword>
<dbReference type="Gene3D" id="1.10.4030.10">
    <property type="entry name" value="Porin chaperone SurA, peptide-binding domain"/>
    <property type="match status" value="1"/>
</dbReference>
<proteinExistence type="inferred from homology"/>
<dbReference type="InterPro" id="IPR027304">
    <property type="entry name" value="Trigger_fact/SurA_dom_sf"/>
</dbReference>
<dbReference type="Gene3D" id="3.10.50.40">
    <property type="match status" value="1"/>
</dbReference>
<comment type="caution">
    <text evidence="16">The sequence shown here is derived from an EMBL/GenBank/DDBJ whole genome shotgun (WGS) entry which is preliminary data.</text>
</comment>
<evidence type="ECO:0000256" key="1">
    <source>
        <dbReference type="ARBA" id="ARBA00004382"/>
    </source>
</evidence>
<dbReference type="EMBL" id="JBHPON010000002">
    <property type="protein sequence ID" value="MFC6036871.1"/>
    <property type="molecule type" value="Genomic_DNA"/>
</dbReference>
<feature type="domain" description="PpiC" evidence="15">
    <location>
        <begin position="248"/>
        <end position="370"/>
    </location>
</feature>
<accession>A0ABW1KXP9</accession>
<dbReference type="PANTHER" id="PTHR47529">
    <property type="entry name" value="PEPTIDYL-PROLYL CIS-TRANS ISOMERASE D"/>
    <property type="match status" value="1"/>
</dbReference>
<comment type="similarity">
    <text evidence="11">Belongs to the PpiD chaperone family.</text>
</comment>
<dbReference type="InterPro" id="IPR000297">
    <property type="entry name" value="PPIase_PpiC"/>
</dbReference>
<dbReference type="SUPFAM" id="SSF109998">
    <property type="entry name" value="Triger factor/SurA peptide-binding domain-like"/>
    <property type="match status" value="1"/>
</dbReference>
<evidence type="ECO:0000256" key="4">
    <source>
        <dbReference type="ARBA" id="ARBA00022519"/>
    </source>
</evidence>
<evidence type="ECO:0000313" key="16">
    <source>
        <dbReference type="EMBL" id="MFC6036871.1"/>
    </source>
</evidence>
<organism evidence="16 17">
    <name type="scientific">Hyphococcus aureus</name>
    <dbReference type="NCBI Taxonomy" id="2666033"/>
    <lineage>
        <taxon>Bacteria</taxon>
        <taxon>Pseudomonadati</taxon>
        <taxon>Pseudomonadota</taxon>
        <taxon>Alphaproteobacteria</taxon>
        <taxon>Parvularculales</taxon>
        <taxon>Parvularculaceae</taxon>
        <taxon>Hyphococcus</taxon>
    </lineage>
</organism>
<dbReference type="SUPFAM" id="SSF54534">
    <property type="entry name" value="FKBP-like"/>
    <property type="match status" value="1"/>
</dbReference>
<keyword evidence="17" id="KW-1185">Reference proteome</keyword>
<dbReference type="Pfam" id="PF13624">
    <property type="entry name" value="SurA_N_3"/>
    <property type="match status" value="1"/>
</dbReference>
<protein>
    <recommendedName>
        <fullName evidence="2">Parvulin-like PPIase</fullName>
    </recommendedName>
    <alternativeName>
        <fullName evidence="9">Peptidyl-prolyl cis-trans isomerase plp</fullName>
    </alternativeName>
    <alternativeName>
        <fullName evidence="12">Periplasmic chaperone PpiD</fullName>
    </alternativeName>
    <alternativeName>
        <fullName evidence="13">Periplasmic folding chaperone</fullName>
    </alternativeName>
    <alternativeName>
        <fullName evidence="10">Rotamase plp</fullName>
    </alternativeName>
</protein>
<keyword evidence="6 14" id="KW-1133">Transmembrane helix</keyword>
<dbReference type="Pfam" id="PF13145">
    <property type="entry name" value="Rotamase_2"/>
    <property type="match status" value="1"/>
</dbReference>
<keyword evidence="7 14" id="KW-0472">Membrane</keyword>
<gene>
    <name evidence="16" type="ORF">ACFMB1_15030</name>
</gene>
<evidence type="ECO:0000256" key="6">
    <source>
        <dbReference type="ARBA" id="ARBA00022989"/>
    </source>
</evidence>
<dbReference type="RefSeq" id="WP_379881882.1">
    <property type="nucleotide sequence ID" value="NZ_JBHPON010000002.1"/>
</dbReference>
<evidence type="ECO:0000256" key="10">
    <source>
        <dbReference type="ARBA" id="ARBA00031484"/>
    </source>
</evidence>
<evidence type="ECO:0000259" key="15">
    <source>
        <dbReference type="Pfam" id="PF13145"/>
    </source>
</evidence>